<evidence type="ECO:0000256" key="6">
    <source>
        <dbReference type="SAM" id="Coils"/>
    </source>
</evidence>
<feature type="domain" description="PAS" evidence="8">
    <location>
        <begin position="4"/>
        <end position="54"/>
    </location>
</feature>
<dbReference type="STRING" id="500633.CLOHIR_00297"/>
<dbReference type="EMBL" id="ABWP01000011">
    <property type="protein sequence ID" value="EEA85959.1"/>
    <property type="molecule type" value="Genomic_DNA"/>
</dbReference>
<keyword evidence="2" id="KW-0067">ATP-binding</keyword>
<dbReference type="Pfam" id="PF25601">
    <property type="entry name" value="AAA_lid_14"/>
    <property type="match status" value="1"/>
</dbReference>
<evidence type="ECO:0000259" key="9">
    <source>
        <dbReference type="PROSITE" id="PS50113"/>
    </source>
</evidence>
<evidence type="ECO:0000256" key="1">
    <source>
        <dbReference type="ARBA" id="ARBA00022741"/>
    </source>
</evidence>
<dbReference type="InterPro" id="IPR035965">
    <property type="entry name" value="PAS-like_dom_sf"/>
</dbReference>
<dbReference type="PROSITE" id="PS00675">
    <property type="entry name" value="SIGMA54_INTERACT_1"/>
    <property type="match status" value="1"/>
</dbReference>
<dbReference type="HOGENOM" id="CLU_000445_8_1_9"/>
<dbReference type="InterPro" id="IPR025662">
    <property type="entry name" value="Sigma_54_int_dom_ATP-bd_1"/>
</dbReference>
<evidence type="ECO:0000256" key="5">
    <source>
        <dbReference type="ARBA" id="ARBA00023163"/>
    </source>
</evidence>
<evidence type="ECO:0000313" key="11">
    <source>
        <dbReference type="Proteomes" id="UP000003178"/>
    </source>
</evidence>
<dbReference type="FunFam" id="3.40.50.300:FF:000006">
    <property type="entry name" value="DNA-binding transcriptional regulator NtrC"/>
    <property type="match status" value="1"/>
</dbReference>
<reference evidence="10 11" key="1">
    <citation type="submission" date="2008-09" db="EMBL/GenBank/DDBJ databases">
        <authorList>
            <person name="Fulton L."/>
            <person name="Clifton S."/>
            <person name="Fulton B."/>
            <person name="Xu J."/>
            <person name="Minx P."/>
            <person name="Pepin K.H."/>
            <person name="Johnson M."/>
            <person name="Thiruvilangam P."/>
            <person name="Bhonagiri V."/>
            <person name="Nash W.E."/>
            <person name="Mardis E.R."/>
            <person name="Wilson R.K."/>
        </authorList>
    </citation>
    <scope>NUCLEOTIDE SEQUENCE [LARGE SCALE GENOMIC DNA]</scope>
    <source>
        <strain evidence="10 11">DSM 13275</strain>
    </source>
</reference>
<dbReference type="CDD" id="cd00130">
    <property type="entry name" value="PAS"/>
    <property type="match status" value="1"/>
</dbReference>
<dbReference type="InterPro" id="IPR002078">
    <property type="entry name" value="Sigma_54_int"/>
</dbReference>
<evidence type="ECO:0000259" key="8">
    <source>
        <dbReference type="PROSITE" id="PS50112"/>
    </source>
</evidence>
<dbReference type="PANTHER" id="PTHR32071">
    <property type="entry name" value="TRANSCRIPTIONAL REGULATORY PROTEIN"/>
    <property type="match status" value="1"/>
</dbReference>
<dbReference type="SMART" id="SM00091">
    <property type="entry name" value="PAS"/>
    <property type="match status" value="1"/>
</dbReference>
<dbReference type="Proteomes" id="UP000003178">
    <property type="component" value="Unassembled WGS sequence"/>
</dbReference>
<dbReference type="CDD" id="cd00009">
    <property type="entry name" value="AAA"/>
    <property type="match status" value="1"/>
</dbReference>
<dbReference type="GO" id="GO:0003677">
    <property type="term" value="F:DNA binding"/>
    <property type="evidence" value="ECO:0007669"/>
    <property type="project" value="UniProtKB-KW"/>
</dbReference>
<dbReference type="PROSITE" id="PS00688">
    <property type="entry name" value="SIGMA54_INTERACT_3"/>
    <property type="match status" value="1"/>
</dbReference>
<dbReference type="PROSITE" id="PS50113">
    <property type="entry name" value="PAC"/>
    <property type="match status" value="1"/>
</dbReference>
<dbReference type="InterPro" id="IPR058031">
    <property type="entry name" value="AAA_lid_NorR"/>
</dbReference>
<dbReference type="SUPFAM" id="SSF55785">
    <property type="entry name" value="PYP-like sensor domain (PAS domain)"/>
    <property type="match status" value="1"/>
</dbReference>
<keyword evidence="3" id="KW-0805">Transcription regulation</keyword>
<dbReference type="InterPro" id="IPR025943">
    <property type="entry name" value="Sigma_54_int_dom_ATP-bd_2"/>
</dbReference>
<dbReference type="PANTHER" id="PTHR32071:SF57">
    <property type="entry name" value="C4-DICARBOXYLATE TRANSPORT TRANSCRIPTIONAL REGULATORY PROTEIN DCTD"/>
    <property type="match status" value="1"/>
</dbReference>
<dbReference type="Gene3D" id="1.10.8.60">
    <property type="match status" value="1"/>
</dbReference>
<keyword evidence="6" id="KW-0175">Coiled coil</keyword>
<evidence type="ECO:0000256" key="4">
    <source>
        <dbReference type="ARBA" id="ARBA00023125"/>
    </source>
</evidence>
<evidence type="ECO:0000256" key="2">
    <source>
        <dbReference type="ARBA" id="ARBA00022840"/>
    </source>
</evidence>
<dbReference type="Pfam" id="PF00158">
    <property type="entry name" value="Sigma54_activat"/>
    <property type="match status" value="1"/>
</dbReference>
<feature type="coiled-coil region" evidence="6">
    <location>
        <begin position="114"/>
        <end position="141"/>
    </location>
</feature>
<keyword evidence="5" id="KW-0804">Transcription</keyword>
<evidence type="ECO:0000259" key="7">
    <source>
        <dbReference type="PROSITE" id="PS50045"/>
    </source>
</evidence>
<dbReference type="InterPro" id="IPR000700">
    <property type="entry name" value="PAS-assoc_C"/>
</dbReference>
<proteinExistence type="predicted"/>
<evidence type="ECO:0000313" key="10">
    <source>
        <dbReference type="EMBL" id="EEA85959.1"/>
    </source>
</evidence>
<evidence type="ECO:0000256" key="3">
    <source>
        <dbReference type="ARBA" id="ARBA00023015"/>
    </source>
</evidence>
<dbReference type="GO" id="GO:0006355">
    <property type="term" value="P:regulation of DNA-templated transcription"/>
    <property type="evidence" value="ECO:0007669"/>
    <property type="project" value="InterPro"/>
</dbReference>
<dbReference type="InterPro" id="IPR025944">
    <property type="entry name" value="Sigma_54_int_dom_CS"/>
</dbReference>
<organism evidence="10 11">
    <name type="scientific">Peptacetobacter hiranonis (strain DSM 13275 / JCM 10541 / KCTC 15199 / TO-931)</name>
    <name type="common">Clostridium hiranonis</name>
    <dbReference type="NCBI Taxonomy" id="500633"/>
    <lineage>
        <taxon>Bacteria</taxon>
        <taxon>Bacillati</taxon>
        <taxon>Bacillota</taxon>
        <taxon>Clostridia</taxon>
        <taxon>Peptostreptococcales</taxon>
        <taxon>Peptostreptococcaceae</taxon>
        <taxon>Peptacetobacter</taxon>
    </lineage>
</organism>
<feature type="domain" description="Sigma-54 factor interaction" evidence="7">
    <location>
        <begin position="149"/>
        <end position="379"/>
    </location>
</feature>
<dbReference type="Gene3D" id="1.10.10.60">
    <property type="entry name" value="Homeodomain-like"/>
    <property type="match status" value="1"/>
</dbReference>
<dbReference type="Gene3D" id="3.40.50.300">
    <property type="entry name" value="P-loop containing nucleotide triphosphate hydrolases"/>
    <property type="match status" value="1"/>
</dbReference>
<comment type="caution">
    <text evidence="10">The sequence shown here is derived from an EMBL/GenBank/DDBJ whole genome shotgun (WGS) entry which is preliminary data.</text>
</comment>
<dbReference type="InterPro" id="IPR027417">
    <property type="entry name" value="P-loop_NTPase"/>
</dbReference>
<keyword evidence="11" id="KW-1185">Reference proteome</keyword>
<dbReference type="InterPro" id="IPR003593">
    <property type="entry name" value="AAA+_ATPase"/>
</dbReference>
<keyword evidence="1" id="KW-0547">Nucleotide-binding</keyword>
<dbReference type="NCBIfam" id="TIGR00229">
    <property type="entry name" value="sensory_box"/>
    <property type="match status" value="1"/>
</dbReference>
<sequence>MKYSKDFYQKIIEASHDEICVSDKNGVIIFCNKSFEENYGISKSEMIGKNVEYLENHGYATKSPIPLVIQSKNQITVEQETHTGKNLLITATPVFSDNGEIEYVVENVRDITELNKIKTKLQTTEKEMNKYKSEVETFYRTTLKYEDNIISDGPVMQSIMQTADQVSKANVNIMLLGESGTGKSSLAKFIHQHSHRANGPFITINCAAISPQLLESELFGYTSGAFTGASSKGKVGLVELANGGTLFLDEIGDIPLPLQAKFLQLIQEKTFLPVGGIKQKKVDIRIISATNADILAKVKERTFREDLYYRLNVIEIKLPPLRDRGDNLLNLIRYYFKKYSIQFDVKDKVLSDDAIKFIASYNFPGNIRELQNIMQNIVLTSKSDYVDVNSLPEKIIYTIKNNNSNKDDNLSVYNNSFISDFDSCNDNSIKNKTDKFSIDNNIDSKIVEDSQEKNTISFSKVNDINFCIDEDNLQDFNNLICNFENKIISEYYNKYKSSYKIAEILGISQSKASRLIKKHIKK</sequence>
<feature type="domain" description="PAC" evidence="9">
    <location>
        <begin position="71"/>
        <end position="123"/>
    </location>
</feature>
<dbReference type="eggNOG" id="COG3829">
    <property type="taxonomic scope" value="Bacteria"/>
</dbReference>
<dbReference type="GO" id="GO:0005524">
    <property type="term" value="F:ATP binding"/>
    <property type="evidence" value="ECO:0007669"/>
    <property type="project" value="UniProtKB-KW"/>
</dbReference>
<dbReference type="PROSITE" id="PS50112">
    <property type="entry name" value="PAS"/>
    <property type="match status" value="1"/>
</dbReference>
<protein>
    <submittedName>
        <fullName evidence="10">PAS domain S-box protein</fullName>
    </submittedName>
</protein>
<dbReference type="SUPFAM" id="SSF52540">
    <property type="entry name" value="P-loop containing nucleoside triphosphate hydrolases"/>
    <property type="match status" value="1"/>
</dbReference>
<keyword evidence="4" id="KW-0238">DNA-binding</keyword>
<dbReference type="Gene3D" id="3.30.450.20">
    <property type="entry name" value="PAS domain"/>
    <property type="match status" value="1"/>
</dbReference>
<dbReference type="SMART" id="SM00382">
    <property type="entry name" value="AAA"/>
    <property type="match status" value="1"/>
</dbReference>
<dbReference type="RefSeq" id="WP_006439218.1">
    <property type="nucleotide sequence ID" value="NZ_DS995355.1"/>
</dbReference>
<dbReference type="AlphaFoldDB" id="B6FWP8"/>
<name>B6FWP8_PEPHT</name>
<dbReference type="InterPro" id="IPR000014">
    <property type="entry name" value="PAS"/>
</dbReference>
<dbReference type="OrthoDB" id="9803970at2"/>
<dbReference type="PROSITE" id="PS00676">
    <property type="entry name" value="SIGMA54_INTERACT_2"/>
    <property type="match status" value="1"/>
</dbReference>
<gene>
    <name evidence="10" type="ORF">CLOHIR_00297</name>
</gene>
<dbReference type="PROSITE" id="PS50045">
    <property type="entry name" value="SIGMA54_INTERACT_4"/>
    <property type="match status" value="1"/>
</dbReference>
<accession>B6FWP8</accession>
<dbReference type="Pfam" id="PF13426">
    <property type="entry name" value="PAS_9"/>
    <property type="match status" value="1"/>
</dbReference>
<reference evidence="10 11" key="2">
    <citation type="submission" date="2008-10" db="EMBL/GenBank/DDBJ databases">
        <title>Draft genome sequence of Clostridium hiranonis (DSM 13275).</title>
        <authorList>
            <person name="Sudarsanam P."/>
            <person name="Ley R."/>
            <person name="Guruge J."/>
            <person name="Turnbaugh P.J."/>
            <person name="Mahowald M."/>
            <person name="Liep D."/>
            <person name="Gordon J."/>
        </authorList>
    </citation>
    <scope>NUCLEOTIDE SEQUENCE [LARGE SCALE GENOMIC DNA]</scope>
    <source>
        <strain evidence="10 11">DSM 13275</strain>
    </source>
</reference>